<evidence type="ECO:0000313" key="2">
    <source>
        <dbReference type="Proteomes" id="UP000482295"/>
    </source>
</evidence>
<protein>
    <submittedName>
        <fullName evidence="1">Uncharacterized protein</fullName>
    </submittedName>
</protein>
<reference evidence="1 2" key="1">
    <citation type="submission" date="2019-09" db="EMBL/GenBank/DDBJ databases">
        <title>Prevotella A2879 sp. nov., isolated from an abscess of a patient.</title>
        <authorList>
            <person name="Buhl M."/>
            <person name="Oberhettinger P."/>
        </authorList>
    </citation>
    <scope>NUCLEOTIDE SEQUENCE [LARGE SCALE GENOMIC DNA]</scope>
    <source>
        <strain evidence="1 2">A2879</strain>
    </source>
</reference>
<gene>
    <name evidence="1" type="ORF">F0475_02330</name>
</gene>
<keyword evidence="2" id="KW-1185">Reference proteome</keyword>
<dbReference type="EMBL" id="VVIQ01000002">
    <property type="protein sequence ID" value="MUL27178.1"/>
    <property type="molecule type" value="Genomic_DNA"/>
</dbReference>
<sequence length="284" mass="32948">MSEYATRKIDNTEFKIGTCEDMFKCRYDQLGEITYPYMSDNLYWRIPTPDEDGTMPGDYNYSLLQEDGHIPWKLMIDTSKFSDDDIAGMHQTGTIQLKEPRMRLLINIHCPHGLPMEQFKINNNSTVISMGYNGHQDTLYLKGLKNETNELKVLVECSACGSMWSFSFNEIEPLIESIWMRLRLLRQISDYHYKRSEEKVEFSVKVNIGKDSCATICSIGKGRYLVRKDEYVKADAPWHIALVEFVKLLPRRSDFDVNDTDARMSKLHNIASQAEEIRSNINNI</sequence>
<proteinExistence type="predicted"/>
<evidence type="ECO:0000313" key="1">
    <source>
        <dbReference type="EMBL" id="MUL27178.1"/>
    </source>
</evidence>
<name>A0A7C9LNT8_9BACT</name>
<accession>A0A7C9LNT8</accession>
<comment type="caution">
    <text evidence="1">The sequence shown here is derived from an EMBL/GenBank/DDBJ whole genome shotgun (WGS) entry which is preliminary data.</text>
</comment>
<organism evidence="1 2">
    <name type="scientific">Prevotella vespertina</name>
    <dbReference type="NCBI Taxonomy" id="2608404"/>
    <lineage>
        <taxon>Bacteria</taxon>
        <taxon>Pseudomonadati</taxon>
        <taxon>Bacteroidota</taxon>
        <taxon>Bacteroidia</taxon>
        <taxon>Bacteroidales</taxon>
        <taxon>Prevotellaceae</taxon>
        <taxon>Prevotella</taxon>
    </lineage>
</organism>
<dbReference type="AlphaFoldDB" id="A0A7C9LNT8"/>
<dbReference type="Proteomes" id="UP000482295">
    <property type="component" value="Unassembled WGS sequence"/>
</dbReference>
<dbReference type="RefSeq" id="WP_155715213.1">
    <property type="nucleotide sequence ID" value="NZ_VVIQ01000002.1"/>
</dbReference>